<gene>
    <name evidence="13" type="ORF">LVJ83_05660</name>
</gene>
<feature type="domain" description="General secretion pathway GspH" evidence="12">
    <location>
        <begin position="43"/>
        <end position="167"/>
    </location>
</feature>
<evidence type="ECO:0000256" key="5">
    <source>
        <dbReference type="ARBA" id="ARBA00022519"/>
    </source>
</evidence>
<dbReference type="Proteomes" id="UP000829817">
    <property type="component" value="Chromosome"/>
</dbReference>
<reference evidence="13 14" key="1">
    <citation type="journal article" date="2022" name="Res Sq">
        <title>Evolution of multicellular longitudinally dividing oral cavity symbionts (Neisseriaceae).</title>
        <authorList>
            <person name="Nyongesa S."/>
            <person name="Weber P."/>
            <person name="Bernet E."/>
            <person name="Pullido F."/>
            <person name="Nieckarz M."/>
            <person name="Delaby M."/>
            <person name="Nieves C."/>
            <person name="Viehboeck T."/>
            <person name="Krause N."/>
            <person name="Rivera-Millot A."/>
            <person name="Nakamura A."/>
            <person name="Vischer N."/>
            <person name="VanNieuwenhze M."/>
            <person name="Brun Y."/>
            <person name="Cava F."/>
            <person name="Bulgheresi S."/>
            <person name="Veyrier F."/>
        </authorList>
    </citation>
    <scope>NUCLEOTIDE SEQUENCE [LARGE SCALE GENOMIC DNA]</scope>
    <source>
        <strain evidence="13 14">CCUG 63373m</strain>
    </source>
</reference>
<dbReference type="RefSeq" id="WP_244787146.1">
    <property type="nucleotide sequence ID" value="NZ_CP091508.1"/>
</dbReference>
<accession>A0ABY4DWT6</accession>
<evidence type="ECO:0000256" key="3">
    <source>
        <dbReference type="ARBA" id="ARBA00022475"/>
    </source>
</evidence>
<evidence type="ECO:0000259" key="12">
    <source>
        <dbReference type="Pfam" id="PF12019"/>
    </source>
</evidence>
<dbReference type="PROSITE" id="PS00409">
    <property type="entry name" value="PROKAR_NTER_METHYL"/>
    <property type="match status" value="1"/>
</dbReference>
<dbReference type="EMBL" id="CP091508">
    <property type="protein sequence ID" value="UOO82948.1"/>
    <property type="molecule type" value="Genomic_DNA"/>
</dbReference>
<keyword evidence="3" id="KW-1003">Cell membrane</keyword>
<evidence type="ECO:0000313" key="14">
    <source>
        <dbReference type="Proteomes" id="UP000829817"/>
    </source>
</evidence>
<dbReference type="InterPro" id="IPR022346">
    <property type="entry name" value="T2SS_GspH"/>
</dbReference>
<dbReference type="InterPro" id="IPR045584">
    <property type="entry name" value="Pilin-like"/>
</dbReference>
<evidence type="ECO:0000256" key="11">
    <source>
        <dbReference type="SAM" id="Phobius"/>
    </source>
</evidence>
<proteinExistence type="inferred from homology"/>
<evidence type="ECO:0000256" key="4">
    <source>
        <dbReference type="ARBA" id="ARBA00022481"/>
    </source>
</evidence>
<keyword evidence="6 11" id="KW-0812">Transmembrane</keyword>
<dbReference type="Gene3D" id="3.30.700.10">
    <property type="entry name" value="Glycoprotein, Type 4 Pilin"/>
    <property type="match status" value="1"/>
</dbReference>
<keyword evidence="4" id="KW-0488">Methylation</keyword>
<dbReference type="Pfam" id="PF07963">
    <property type="entry name" value="N_methyl"/>
    <property type="match status" value="1"/>
</dbReference>
<keyword evidence="5" id="KW-0997">Cell inner membrane</keyword>
<evidence type="ECO:0000256" key="9">
    <source>
        <dbReference type="ARBA" id="ARBA00025772"/>
    </source>
</evidence>
<evidence type="ECO:0000313" key="13">
    <source>
        <dbReference type="EMBL" id="UOO82948.1"/>
    </source>
</evidence>
<keyword evidence="8 11" id="KW-0472">Membrane</keyword>
<evidence type="ECO:0000256" key="6">
    <source>
        <dbReference type="ARBA" id="ARBA00022692"/>
    </source>
</evidence>
<evidence type="ECO:0000256" key="1">
    <source>
        <dbReference type="ARBA" id="ARBA00004377"/>
    </source>
</evidence>
<dbReference type="Pfam" id="PF12019">
    <property type="entry name" value="GspH"/>
    <property type="match status" value="1"/>
</dbReference>
<comment type="subcellular location">
    <subcellularLocation>
        <location evidence="1">Cell inner membrane</location>
        <topology evidence="1">Single-pass membrane protein</topology>
    </subcellularLocation>
</comment>
<name>A0ABY4DWT6_9NEIS</name>
<dbReference type="SUPFAM" id="SSF54523">
    <property type="entry name" value="Pili subunits"/>
    <property type="match status" value="1"/>
</dbReference>
<keyword evidence="14" id="KW-1185">Reference proteome</keyword>
<dbReference type="NCBIfam" id="TIGR02532">
    <property type="entry name" value="IV_pilin_GFxxxE"/>
    <property type="match status" value="1"/>
</dbReference>
<organism evidence="13 14">
    <name type="scientific">Uruburuella testudinis</name>
    <dbReference type="NCBI Taxonomy" id="1282863"/>
    <lineage>
        <taxon>Bacteria</taxon>
        <taxon>Pseudomonadati</taxon>
        <taxon>Pseudomonadota</taxon>
        <taxon>Betaproteobacteria</taxon>
        <taxon>Neisseriales</taxon>
        <taxon>Neisseriaceae</taxon>
        <taxon>Uruburuella</taxon>
    </lineage>
</organism>
<protein>
    <recommendedName>
        <fullName evidence="2">Type II secretion system protein H</fullName>
    </recommendedName>
    <alternativeName>
        <fullName evidence="10">General secretion pathway protein H</fullName>
    </alternativeName>
</protein>
<comment type="similarity">
    <text evidence="9">Belongs to the GSP H family.</text>
</comment>
<sequence>MHFRQRGFTLIELLVVITIIAIMALIALPNMSQWLAARRVAGQAEQVANLLRFARAEAVRLNAPVYVCPVQIRVDGNPDNYCNLGFSGRGLGAWADTDKSGFYDRNADVALRAVVLNDAGSNQTDYVAETYNFAGTRTGADSVWGFLPNGSFGHMPSAGGALSVADGYIKIALTDARAVDNAARTNRASVVLVDSSGRAEVCAKRDARALCRFAAAASSD</sequence>
<evidence type="ECO:0000256" key="10">
    <source>
        <dbReference type="ARBA" id="ARBA00030775"/>
    </source>
</evidence>
<evidence type="ECO:0000256" key="8">
    <source>
        <dbReference type="ARBA" id="ARBA00023136"/>
    </source>
</evidence>
<evidence type="ECO:0000256" key="2">
    <source>
        <dbReference type="ARBA" id="ARBA00021549"/>
    </source>
</evidence>
<keyword evidence="7 11" id="KW-1133">Transmembrane helix</keyword>
<dbReference type="InterPro" id="IPR012902">
    <property type="entry name" value="N_methyl_site"/>
</dbReference>
<evidence type="ECO:0000256" key="7">
    <source>
        <dbReference type="ARBA" id="ARBA00022989"/>
    </source>
</evidence>
<feature type="transmembrane region" description="Helical" evidence="11">
    <location>
        <begin position="7"/>
        <end position="28"/>
    </location>
</feature>